<dbReference type="EMBL" id="JJOA01000020">
    <property type="protein sequence ID" value="KEA57238.1"/>
    <property type="molecule type" value="Genomic_DNA"/>
</dbReference>
<evidence type="ECO:0000256" key="1">
    <source>
        <dbReference type="ARBA" id="ARBA00002974"/>
    </source>
</evidence>
<evidence type="ECO:0000256" key="5">
    <source>
        <dbReference type="ARBA" id="ARBA00022723"/>
    </source>
</evidence>
<dbReference type="SMART" id="SM01060">
    <property type="entry name" value="Catalase"/>
    <property type="match status" value="1"/>
</dbReference>
<dbReference type="GO" id="GO:0004096">
    <property type="term" value="F:catalase activity"/>
    <property type="evidence" value="ECO:0007669"/>
    <property type="project" value="InterPro"/>
</dbReference>
<organism evidence="12">
    <name type="scientific">Burkholderia cenocepacia</name>
    <dbReference type="NCBI Taxonomy" id="95486"/>
    <lineage>
        <taxon>Bacteria</taxon>
        <taxon>Pseudomonadati</taxon>
        <taxon>Pseudomonadota</taxon>
        <taxon>Betaproteobacteria</taxon>
        <taxon>Burkholderiales</taxon>
        <taxon>Burkholderiaceae</taxon>
        <taxon>Burkholderia</taxon>
        <taxon>Burkholderia cepacia complex</taxon>
    </lineage>
</organism>
<feature type="active site" evidence="9">
    <location>
        <position position="61"/>
    </location>
</feature>
<protein>
    <recommendedName>
        <fullName evidence="8">Catalase-related peroxidase</fullName>
        <ecNumber evidence="8">1.11.1.-</ecNumber>
    </recommendedName>
</protein>
<name>A0A071M922_9BURK</name>
<evidence type="ECO:0000256" key="9">
    <source>
        <dbReference type="PIRSR" id="PIRSR000296-1"/>
    </source>
</evidence>
<reference evidence="12" key="1">
    <citation type="submission" date="2014-04" db="EMBL/GenBank/DDBJ databases">
        <title>In planta biocontrol of soil-borne Fusarium wilt of banana through a plant endophytic bacterium, Burkholderia cenocepacia 869T2.</title>
        <authorList>
            <person name="Ho Y.-N."/>
            <person name="Chiang H.-M."/>
            <person name="Chao C.-P."/>
            <person name="Su C.-C."/>
            <person name="Hsu H.-F."/>
            <person name="Guo C.-T."/>
            <person name="Hsieh J.-L."/>
            <person name="Huang C.-C."/>
        </authorList>
    </citation>
    <scope>NUCLEOTIDE SEQUENCE [LARGE SCALE GENOMIC DNA]</scope>
    <source>
        <strain evidence="12">869T2</strain>
    </source>
</reference>
<keyword evidence="6 8" id="KW-0560">Oxidoreductase</keyword>
<comment type="function">
    <text evidence="8">Has an organic peroxide-dependent peroxidase activity.</text>
</comment>
<dbReference type="PIRSF" id="PIRSF000296">
    <property type="entry name" value="SrpA"/>
    <property type="match status" value="1"/>
</dbReference>
<comment type="function">
    <text evidence="1">Decomposes hydrogen peroxide into water and oxygen; serves to protect cells from the toxic effects of hydrogen peroxide.</text>
</comment>
<dbReference type="InterPro" id="IPR011614">
    <property type="entry name" value="Catalase_core"/>
</dbReference>
<sequence length="357" mass="38667">MSKLDLTSKRTWSALAAIAVVAGALTSALAWAAGWIGSRTTSASLVSETPQPFPPGFRRAHGKGICFAGTFRPDSAAVPLSTARVFTQADIPVVGRLSIGTGSPHAADSSTTTLSMALLLTTDDKQQWRMAMNNQPYFATHEPEGFLAMQRATAPDPATGQPDPERVAAFLKAYPEAGKFMKWAAREPAPGSFAGATFHSVNAFYLVAADGHRQAVRWMMRPHDPFVPLSDVQRRKADHDFLFEGVRARLAQKPLYWDYVLQLAQPGDAVDDASQPWPADRKQIVAGTLEMTGVVEQAEGACRDINFDPSIVPEGVEVSNDPILNARSGAYAHSFNRREREIGYGKATEAVGKQEVK</sequence>
<evidence type="ECO:0000259" key="11">
    <source>
        <dbReference type="SMART" id="SM01060"/>
    </source>
</evidence>
<evidence type="ECO:0000256" key="7">
    <source>
        <dbReference type="ARBA" id="ARBA00023004"/>
    </source>
</evidence>
<comment type="cofactor">
    <cofactor evidence="8">
        <name>heme</name>
        <dbReference type="ChEBI" id="CHEBI:30413"/>
    </cofactor>
</comment>
<dbReference type="GO" id="GO:0046872">
    <property type="term" value="F:metal ion binding"/>
    <property type="evidence" value="ECO:0007669"/>
    <property type="project" value="UniProtKB-KW"/>
</dbReference>
<evidence type="ECO:0000313" key="12">
    <source>
        <dbReference type="EMBL" id="KEA57238.1"/>
    </source>
</evidence>
<dbReference type="SUPFAM" id="SSF56634">
    <property type="entry name" value="Heme-dependent catalase-like"/>
    <property type="match status" value="1"/>
</dbReference>
<evidence type="ECO:0000256" key="10">
    <source>
        <dbReference type="PIRSR" id="PIRSR000296-2"/>
    </source>
</evidence>
<dbReference type="GO" id="GO:0020037">
    <property type="term" value="F:heme binding"/>
    <property type="evidence" value="ECO:0007669"/>
    <property type="project" value="InterPro"/>
</dbReference>
<feature type="domain" description="Catalase core" evidence="11">
    <location>
        <begin position="19"/>
        <end position="353"/>
    </location>
</feature>
<evidence type="ECO:0000256" key="4">
    <source>
        <dbReference type="ARBA" id="ARBA00022617"/>
    </source>
</evidence>
<dbReference type="GO" id="GO:0005737">
    <property type="term" value="C:cytoplasm"/>
    <property type="evidence" value="ECO:0007669"/>
    <property type="project" value="TreeGrafter"/>
</dbReference>
<keyword evidence="4 8" id="KW-0349">Heme</keyword>
<dbReference type="Gene3D" id="1.20.1280.120">
    <property type="match status" value="1"/>
</dbReference>
<dbReference type="PANTHER" id="PTHR11465">
    <property type="entry name" value="CATALASE"/>
    <property type="match status" value="1"/>
</dbReference>
<dbReference type="GO" id="GO:0042744">
    <property type="term" value="P:hydrogen peroxide catabolic process"/>
    <property type="evidence" value="ECO:0007669"/>
    <property type="project" value="TreeGrafter"/>
</dbReference>
<evidence type="ECO:0000256" key="8">
    <source>
        <dbReference type="PIRNR" id="PIRNR000296"/>
    </source>
</evidence>
<dbReference type="InterPro" id="IPR018028">
    <property type="entry name" value="Catalase"/>
</dbReference>
<dbReference type="InterPro" id="IPR024168">
    <property type="entry name" value="Catalase_SrpA-type_pred"/>
</dbReference>
<dbReference type="EC" id="1.11.1.-" evidence="8"/>
<evidence type="ECO:0000256" key="3">
    <source>
        <dbReference type="ARBA" id="ARBA00022559"/>
    </source>
</evidence>
<feature type="binding site" description="axial binding residue" evidence="10">
    <location>
        <position position="331"/>
    </location>
    <ligand>
        <name>heme</name>
        <dbReference type="ChEBI" id="CHEBI:30413"/>
    </ligand>
    <ligandPart>
        <name>Fe</name>
        <dbReference type="ChEBI" id="CHEBI:18248"/>
    </ligandPart>
</feature>
<dbReference type="GO" id="GO:0042542">
    <property type="term" value="P:response to hydrogen peroxide"/>
    <property type="evidence" value="ECO:0007669"/>
    <property type="project" value="TreeGrafter"/>
</dbReference>
<dbReference type="OrthoDB" id="255727at2"/>
<dbReference type="Pfam" id="PF00199">
    <property type="entry name" value="Catalase"/>
    <property type="match status" value="1"/>
</dbReference>
<evidence type="ECO:0000256" key="6">
    <source>
        <dbReference type="ARBA" id="ARBA00023002"/>
    </source>
</evidence>
<comment type="caution">
    <text evidence="12">The sequence shown here is derived from an EMBL/GenBank/DDBJ whole genome shotgun (WGS) entry which is preliminary data.</text>
</comment>
<dbReference type="CDD" id="cd08153">
    <property type="entry name" value="srpA_like"/>
    <property type="match status" value="1"/>
</dbReference>
<dbReference type="PROSITE" id="PS51402">
    <property type="entry name" value="CATALASE_3"/>
    <property type="match status" value="1"/>
</dbReference>
<dbReference type="AlphaFoldDB" id="A0A071M922"/>
<keyword evidence="7 8" id="KW-0408">Iron</keyword>
<dbReference type="Gene3D" id="2.40.180.10">
    <property type="entry name" value="Catalase core domain"/>
    <property type="match status" value="1"/>
</dbReference>
<dbReference type="InterPro" id="IPR020835">
    <property type="entry name" value="Catalase_sf"/>
</dbReference>
<dbReference type="PANTHER" id="PTHR11465:SF9">
    <property type="entry name" value="CATALASE"/>
    <property type="match status" value="1"/>
</dbReference>
<evidence type="ECO:0000256" key="2">
    <source>
        <dbReference type="ARBA" id="ARBA00005329"/>
    </source>
</evidence>
<keyword evidence="3 8" id="KW-0575">Peroxidase</keyword>
<proteinExistence type="inferred from homology"/>
<comment type="similarity">
    <text evidence="2 8">Belongs to the catalase family.</text>
</comment>
<accession>A0A071M922</accession>
<gene>
    <name evidence="12" type="ORF">DT99_22720</name>
</gene>
<keyword evidence="5 8" id="KW-0479">Metal-binding</keyword>